<dbReference type="Pfam" id="PF00326">
    <property type="entry name" value="Peptidase_S9"/>
    <property type="match status" value="1"/>
</dbReference>
<dbReference type="Proteomes" id="UP000577891">
    <property type="component" value="Unassembled WGS sequence"/>
</dbReference>
<evidence type="ECO:0000313" key="5">
    <source>
        <dbReference type="EMBL" id="MBB2173420.1"/>
    </source>
</evidence>
<dbReference type="InterPro" id="IPR011042">
    <property type="entry name" value="6-blade_b-propeller_TolB-like"/>
</dbReference>
<dbReference type="SUPFAM" id="SSF82171">
    <property type="entry name" value="DPP6 N-terminal domain-like"/>
    <property type="match status" value="1"/>
</dbReference>
<dbReference type="InterPro" id="IPR011659">
    <property type="entry name" value="WD40"/>
</dbReference>
<evidence type="ECO:0000256" key="1">
    <source>
        <dbReference type="ARBA" id="ARBA00022801"/>
    </source>
</evidence>
<dbReference type="Pfam" id="PF07676">
    <property type="entry name" value="PD40"/>
    <property type="match status" value="1"/>
</dbReference>
<dbReference type="PANTHER" id="PTHR42776:SF27">
    <property type="entry name" value="DIPEPTIDYL PEPTIDASE FAMILY MEMBER 6"/>
    <property type="match status" value="1"/>
</dbReference>
<sequence>MARYGFSFCLPLARSAAALCALLGASSLARATQPAAPAITPEQISTLRGVGDIALAPDGRHIVYGVRAFADPARPPVTRLWFQPVAPDAHAVRLEGSQDNDGHPRWSPDGRHLAYIGRHGGAHDTIWLAGPAGEAPRDLGPFAGDAIDFRWSPDGGRLAVLVRPVPPSAPVARVDGSAPDDMPPGPGLVILTLADGHIRPVALDAHAVFDVEWAPDGQSLAVRAGRSDGLDAFWYQSAISIVDTAGHVLHRLPGRATAVHPIFSPDGSHLAWGHFDQDGIVGTVSRYDLADGRARKIGAGWPGSVRAMAWNADGRSLTVLGFHDIAPCLGRMDAANGTISQTVDLGGEPYAFSMARDGTVALPASTPTRAEDVWIVQDGHGRALTDLNPQVSGWPLGAQRVVRWQGRDGTALSGLLVLPPGQSRDLPLFTQIHGGPYDAWAQGWLGSWHDWARLLASHGIAVFMPNPRGSDGRGTAFAEATRGDWGGADARDILDGIDMLTRQGVADPRRLALGGWSYGGFMAAWMAGHEKRFLTVIDGAGITDLRTMALSTDVGPGFLPPYFGDPIDRAADYAAHSPINAASLAHMPILLLHGMSDARVPPEQATIFFNSLKAQGTRVELVRYPDAPHWFGGAVGAMVEEDVQRRVLAWLTPILRPAP</sequence>
<dbReference type="SUPFAM" id="SSF53474">
    <property type="entry name" value="alpha/beta-Hydrolases"/>
    <property type="match status" value="1"/>
</dbReference>
<dbReference type="RefSeq" id="WP_182979916.1">
    <property type="nucleotide sequence ID" value="NZ_BAABGB010000023.1"/>
</dbReference>
<gene>
    <name evidence="5" type="ORF">HLH35_15050</name>
</gene>
<evidence type="ECO:0000259" key="4">
    <source>
        <dbReference type="Pfam" id="PF00326"/>
    </source>
</evidence>
<feature type="chain" id="PRO_5031093642" evidence="3">
    <location>
        <begin position="32"/>
        <end position="659"/>
    </location>
</feature>
<proteinExistence type="predicted"/>
<feature type="domain" description="Peptidase S9 prolyl oligopeptidase catalytic" evidence="4">
    <location>
        <begin position="453"/>
        <end position="652"/>
    </location>
</feature>
<name>A0A7W4J2C0_9PROT</name>
<evidence type="ECO:0000256" key="3">
    <source>
        <dbReference type="SAM" id="SignalP"/>
    </source>
</evidence>
<accession>A0A7W4J2C0</accession>
<dbReference type="Gene3D" id="2.120.10.30">
    <property type="entry name" value="TolB, C-terminal domain"/>
    <property type="match status" value="1"/>
</dbReference>
<dbReference type="Gene3D" id="2.130.10.10">
    <property type="entry name" value="YVTN repeat-like/Quinoprotein amine dehydrogenase"/>
    <property type="match status" value="1"/>
</dbReference>
<organism evidence="5 6">
    <name type="scientific">Gluconacetobacter asukensis</name>
    <dbReference type="NCBI Taxonomy" id="1017181"/>
    <lineage>
        <taxon>Bacteria</taxon>
        <taxon>Pseudomonadati</taxon>
        <taxon>Pseudomonadota</taxon>
        <taxon>Alphaproteobacteria</taxon>
        <taxon>Acetobacterales</taxon>
        <taxon>Acetobacteraceae</taxon>
        <taxon>Gluconacetobacter</taxon>
    </lineage>
</organism>
<dbReference type="InterPro" id="IPR015943">
    <property type="entry name" value="WD40/YVTN_repeat-like_dom_sf"/>
</dbReference>
<evidence type="ECO:0000256" key="2">
    <source>
        <dbReference type="ARBA" id="ARBA00022825"/>
    </source>
</evidence>
<dbReference type="InterPro" id="IPR029058">
    <property type="entry name" value="AB_hydrolase_fold"/>
</dbReference>
<keyword evidence="2" id="KW-0645">Protease</keyword>
<protein>
    <submittedName>
        <fullName evidence="5">S9 family peptidase</fullName>
    </submittedName>
</protein>
<dbReference type="EMBL" id="JABEQE010000014">
    <property type="protein sequence ID" value="MBB2173420.1"/>
    <property type="molecule type" value="Genomic_DNA"/>
</dbReference>
<dbReference type="GO" id="GO:0006508">
    <property type="term" value="P:proteolysis"/>
    <property type="evidence" value="ECO:0007669"/>
    <property type="project" value="InterPro"/>
</dbReference>
<dbReference type="AlphaFoldDB" id="A0A7W4J2C0"/>
<dbReference type="PANTHER" id="PTHR42776">
    <property type="entry name" value="SERINE PEPTIDASE S9 FAMILY MEMBER"/>
    <property type="match status" value="1"/>
</dbReference>
<comment type="caution">
    <text evidence="5">The sequence shown here is derived from an EMBL/GenBank/DDBJ whole genome shotgun (WGS) entry which is preliminary data.</text>
</comment>
<reference evidence="5 6" key="1">
    <citation type="submission" date="2020-04" db="EMBL/GenBank/DDBJ databases">
        <title>Description of novel Gluconacetobacter.</title>
        <authorList>
            <person name="Sombolestani A."/>
        </authorList>
    </citation>
    <scope>NUCLEOTIDE SEQUENCE [LARGE SCALE GENOMIC DNA]</scope>
    <source>
        <strain evidence="5 6">LMG 27724</strain>
    </source>
</reference>
<evidence type="ECO:0000313" key="6">
    <source>
        <dbReference type="Proteomes" id="UP000577891"/>
    </source>
</evidence>
<feature type="signal peptide" evidence="3">
    <location>
        <begin position="1"/>
        <end position="31"/>
    </location>
</feature>
<keyword evidence="2" id="KW-0720">Serine protease</keyword>
<keyword evidence="6" id="KW-1185">Reference proteome</keyword>
<dbReference type="GO" id="GO:0004252">
    <property type="term" value="F:serine-type endopeptidase activity"/>
    <property type="evidence" value="ECO:0007669"/>
    <property type="project" value="TreeGrafter"/>
</dbReference>
<keyword evidence="3" id="KW-0732">Signal</keyword>
<dbReference type="Gene3D" id="3.40.50.1820">
    <property type="entry name" value="alpha/beta hydrolase"/>
    <property type="match status" value="1"/>
</dbReference>
<dbReference type="InterPro" id="IPR001375">
    <property type="entry name" value="Peptidase_S9_cat"/>
</dbReference>
<keyword evidence="1" id="KW-0378">Hydrolase</keyword>